<comment type="caution">
    <text evidence="2">The sequence shown here is derived from an EMBL/GenBank/DDBJ whole genome shotgun (WGS) entry which is preliminary data.</text>
</comment>
<evidence type="ECO:0000313" key="2">
    <source>
        <dbReference type="EMBL" id="TRM58228.1"/>
    </source>
</evidence>
<name>A0A550C0C6_9AGAR</name>
<dbReference type="OrthoDB" id="2538281at2759"/>
<accession>A0A550C0C6</accession>
<evidence type="ECO:0008006" key="4">
    <source>
        <dbReference type="Google" id="ProtNLM"/>
    </source>
</evidence>
<organism evidence="2 3">
    <name type="scientific">Schizophyllum amplum</name>
    <dbReference type="NCBI Taxonomy" id="97359"/>
    <lineage>
        <taxon>Eukaryota</taxon>
        <taxon>Fungi</taxon>
        <taxon>Dikarya</taxon>
        <taxon>Basidiomycota</taxon>
        <taxon>Agaricomycotina</taxon>
        <taxon>Agaricomycetes</taxon>
        <taxon>Agaricomycetidae</taxon>
        <taxon>Agaricales</taxon>
        <taxon>Schizophyllaceae</taxon>
        <taxon>Schizophyllum</taxon>
    </lineage>
</organism>
<dbReference type="EMBL" id="VDMD01000037">
    <property type="protein sequence ID" value="TRM58228.1"/>
    <property type="molecule type" value="Genomic_DNA"/>
</dbReference>
<evidence type="ECO:0000256" key="1">
    <source>
        <dbReference type="SAM" id="SignalP"/>
    </source>
</evidence>
<feature type="signal peptide" evidence="1">
    <location>
        <begin position="1"/>
        <end position="20"/>
    </location>
</feature>
<gene>
    <name evidence="2" type="ORF">BD626DRAFT_410809</name>
</gene>
<reference evidence="2 3" key="1">
    <citation type="journal article" date="2019" name="New Phytol.">
        <title>Comparative genomics reveals unique wood-decay strategies and fruiting body development in the Schizophyllaceae.</title>
        <authorList>
            <person name="Almasi E."/>
            <person name="Sahu N."/>
            <person name="Krizsan K."/>
            <person name="Balint B."/>
            <person name="Kovacs G.M."/>
            <person name="Kiss B."/>
            <person name="Cseklye J."/>
            <person name="Drula E."/>
            <person name="Henrissat B."/>
            <person name="Nagy I."/>
            <person name="Chovatia M."/>
            <person name="Adam C."/>
            <person name="LaButti K."/>
            <person name="Lipzen A."/>
            <person name="Riley R."/>
            <person name="Grigoriev I.V."/>
            <person name="Nagy L.G."/>
        </authorList>
    </citation>
    <scope>NUCLEOTIDE SEQUENCE [LARGE SCALE GENOMIC DNA]</scope>
    <source>
        <strain evidence="2 3">NL-1724</strain>
    </source>
</reference>
<keyword evidence="1" id="KW-0732">Signal</keyword>
<dbReference type="AlphaFoldDB" id="A0A550C0C6"/>
<evidence type="ECO:0000313" key="3">
    <source>
        <dbReference type="Proteomes" id="UP000320762"/>
    </source>
</evidence>
<feature type="chain" id="PRO_5022221543" description="Polysaccharide lyase family 7 protein" evidence="1">
    <location>
        <begin position="21"/>
        <end position="237"/>
    </location>
</feature>
<proteinExistence type="predicted"/>
<protein>
    <recommendedName>
        <fullName evidence="4">Polysaccharide lyase family 7 protein</fullName>
    </recommendedName>
</protein>
<dbReference type="Proteomes" id="UP000320762">
    <property type="component" value="Unassembled WGS sequence"/>
</dbReference>
<sequence length="237" mass="25194">MKLQSALPVALASAAMLASAKVLNDGSKLAYGRAFNNQVQWQMSGVLETPCTGALANLGMSDCYQMSLSADGSKNLDTKHLDSPRQRNEFRADTQAAGETRTYTWKEYVSSDAGTSSNFFHLMQIFDAEKGAPVVTLTARKGQVALESSSLCNGDCPSAAWSAYAGRTTLHIMRITFGPSGSMDYNVEDAETGEGILSHSLSGALGGSTTYLKFGTYRKVYDGMTAVTAAAGDFTQS</sequence>
<keyword evidence="3" id="KW-1185">Reference proteome</keyword>